<evidence type="ECO:0000313" key="4">
    <source>
        <dbReference type="EMBL" id="SFQ50936.1"/>
    </source>
</evidence>
<keyword evidence="5" id="KW-1185">Reference proteome</keyword>
<protein>
    <submittedName>
        <fullName evidence="4">Aldose 1-epimerase</fullName>
    </submittedName>
</protein>
<dbReference type="Pfam" id="PF01263">
    <property type="entry name" value="Aldose_epim"/>
    <property type="match status" value="1"/>
</dbReference>
<dbReference type="Proteomes" id="UP000199031">
    <property type="component" value="Unassembled WGS sequence"/>
</dbReference>
<dbReference type="Gene3D" id="2.70.98.10">
    <property type="match status" value="1"/>
</dbReference>
<dbReference type="GO" id="GO:0033499">
    <property type="term" value="P:galactose catabolic process via UDP-galactose, Leloir pathway"/>
    <property type="evidence" value="ECO:0007669"/>
    <property type="project" value="TreeGrafter"/>
</dbReference>
<organism evidence="4 5">
    <name type="scientific">Parafilimonas terrae</name>
    <dbReference type="NCBI Taxonomy" id="1465490"/>
    <lineage>
        <taxon>Bacteria</taxon>
        <taxon>Pseudomonadati</taxon>
        <taxon>Bacteroidota</taxon>
        <taxon>Chitinophagia</taxon>
        <taxon>Chitinophagales</taxon>
        <taxon>Chitinophagaceae</taxon>
        <taxon>Parafilimonas</taxon>
    </lineage>
</organism>
<dbReference type="InterPro" id="IPR011013">
    <property type="entry name" value="Gal_mutarotase_sf_dom"/>
</dbReference>
<dbReference type="InterPro" id="IPR008183">
    <property type="entry name" value="Aldose_1/G6P_1-epimerase"/>
</dbReference>
<dbReference type="SUPFAM" id="SSF74650">
    <property type="entry name" value="Galactose mutarotase-like"/>
    <property type="match status" value="1"/>
</dbReference>
<accession>A0A1I5Z377</accession>
<comment type="cofactor">
    <cofactor evidence="1">
        <name>Ca(2+)</name>
        <dbReference type="ChEBI" id="CHEBI:29108"/>
    </cofactor>
</comment>
<evidence type="ECO:0000256" key="2">
    <source>
        <dbReference type="ARBA" id="ARBA00011245"/>
    </source>
</evidence>
<evidence type="ECO:0000256" key="3">
    <source>
        <dbReference type="ARBA" id="ARBA00022837"/>
    </source>
</evidence>
<keyword evidence="3" id="KW-0106">Calcium</keyword>
<dbReference type="EMBL" id="FOXQ01000016">
    <property type="protein sequence ID" value="SFQ50936.1"/>
    <property type="molecule type" value="Genomic_DNA"/>
</dbReference>
<dbReference type="AlphaFoldDB" id="A0A1I5Z377"/>
<dbReference type="CDD" id="cd01081">
    <property type="entry name" value="Aldose_epim"/>
    <property type="match status" value="1"/>
</dbReference>
<reference evidence="4 5" key="1">
    <citation type="submission" date="2016-10" db="EMBL/GenBank/DDBJ databases">
        <authorList>
            <person name="de Groot N.N."/>
        </authorList>
    </citation>
    <scope>NUCLEOTIDE SEQUENCE [LARGE SCALE GENOMIC DNA]</scope>
    <source>
        <strain evidence="4 5">DSM 28286</strain>
    </source>
</reference>
<evidence type="ECO:0000313" key="5">
    <source>
        <dbReference type="Proteomes" id="UP000199031"/>
    </source>
</evidence>
<dbReference type="GO" id="GO:0004034">
    <property type="term" value="F:aldose 1-epimerase activity"/>
    <property type="evidence" value="ECO:0007669"/>
    <property type="project" value="TreeGrafter"/>
</dbReference>
<sequence length="311" mass="34547">MAFSAEVNKNGNSTVVLLSNDAEKTSAEIYAFGALLNNFSLNGLNVIDGFSSPENAKEDITNGFKSARLSPFVCRLADSKYSVNNEQYTINKFSLGNEAIHGLLYDAVFTVTDYGADENAAIVTLQYDYKQTNEGYPFKYSCIIIYRLESKGKLSVETIIQNNTADAMPLCDGWHPYFTLGCKTDELLMKINSNRMVEFNNNLLPTGKIIAYDKFQQPELIAGTALDNCFLLNENDLPACTLHNNTSGLQLTILPEKSYPYLQLYIPPHRTSIAIENLSAAPDAFNNKMGLIMLRPGQSTSFKTSFKIIIE</sequence>
<name>A0A1I5Z377_9BACT</name>
<dbReference type="RefSeq" id="WP_177191966.1">
    <property type="nucleotide sequence ID" value="NZ_FOXQ01000016.1"/>
</dbReference>
<gene>
    <name evidence="4" type="ORF">SAMN05444277_11624</name>
</gene>
<dbReference type="PANTHER" id="PTHR10091:SF0">
    <property type="entry name" value="GALACTOSE MUTAROTASE"/>
    <property type="match status" value="1"/>
</dbReference>
<dbReference type="InterPro" id="IPR014718">
    <property type="entry name" value="GH-type_carb-bd"/>
</dbReference>
<proteinExistence type="predicted"/>
<dbReference type="PANTHER" id="PTHR10091">
    <property type="entry name" value="ALDOSE-1-EPIMERASE"/>
    <property type="match status" value="1"/>
</dbReference>
<comment type="subunit">
    <text evidence="2">Monomer.</text>
</comment>
<dbReference type="GO" id="GO:0006006">
    <property type="term" value="P:glucose metabolic process"/>
    <property type="evidence" value="ECO:0007669"/>
    <property type="project" value="TreeGrafter"/>
</dbReference>
<dbReference type="STRING" id="1465490.SAMN05444277_11624"/>
<evidence type="ECO:0000256" key="1">
    <source>
        <dbReference type="ARBA" id="ARBA00001913"/>
    </source>
</evidence>
<dbReference type="GO" id="GO:0030246">
    <property type="term" value="F:carbohydrate binding"/>
    <property type="evidence" value="ECO:0007669"/>
    <property type="project" value="InterPro"/>
</dbReference>